<dbReference type="Proteomes" id="UP000238430">
    <property type="component" value="Unassembled WGS sequence"/>
</dbReference>
<protein>
    <recommendedName>
        <fullName evidence="2">histidine kinase</fullName>
        <ecNumber evidence="2">2.7.13.3</ecNumber>
    </recommendedName>
</protein>
<evidence type="ECO:0000256" key="5">
    <source>
        <dbReference type="ARBA" id="ARBA00022777"/>
    </source>
</evidence>
<organism evidence="8 9">
    <name type="scientific">Mesoflavibacter zeaxanthinifaciens subsp. sabulilitoris</name>
    <dbReference type="NCBI Taxonomy" id="1520893"/>
    <lineage>
        <taxon>Bacteria</taxon>
        <taxon>Pseudomonadati</taxon>
        <taxon>Bacteroidota</taxon>
        <taxon>Flavobacteriia</taxon>
        <taxon>Flavobacteriales</taxon>
        <taxon>Flavobacteriaceae</taxon>
        <taxon>Mesoflavibacter</taxon>
    </lineage>
</organism>
<evidence type="ECO:0000256" key="1">
    <source>
        <dbReference type="ARBA" id="ARBA00000085"/>
    </source>
</evidence>
<dbReference type="PROSITE" id="PS50113">
    <property type="entry name" value="PAC"/>
    <property type="match status" value="1"/>
</dbReference>
<name>A0A2T1NAQ2_9FLAO</name>
<evidence type="ECO:0000259" key="6">
    <source>
        <dbReference type="PROSITE" id="PS50109"/>
    </source>
</evidence>
<dbReference type="InterPro" id="IPR005467">
    <property type="entry name" value="His_kinase_dom"/>
</dbReference>
<dbReference type="GO" id="GO:0004673">
    <property type="term" value="F:protein histidine kinase activity"/>
    <property type="evidence" value="ECO:0007669"/>
    <property type="project" value="UniProtKB-EC"/>
</dbReference>
<dbReference type="InterPro" id="IPR052162">
    <property type="entry name" value="Sensor_kinase/Photoreceptor"/>
</dbReference>
<dbReference type="Gene3D" id="3.30.450.20">
    <property type="entry name" value="PAS domain"/>
    <property type="match status" value="1"/>
</dbReference>
<gene>
    <name evidence="8" type="ORF">C7H61_09660</name>
</gene>
<dbReference type="InterPro" id="IPR003594">
    <property type="entry name" value="HATPase_dom"/>
</dbReference>
<accession>A0A2T1NAQ2</accession>
<dbReference type="AlphaFoldDB" id="A0A2T1NAQ2"/>
<evidence type="ECO:0000256" key="3">
    <source>
        <dbReference type="ARBA" id="ARBA00022553"/>
    </source>
</evidence>
<proteinExistence type="predicted"/>
<dbReference type="InterPro" id="IPR036890">
    <property type="entry name" value="HATPase_C_sf"/>
</dbReference>
<comment type="catalytic activity">
    <reaction evidence="1">
        <text>ATP + protein L-histidine = ADP + protein N-phospho-L-histidine.</text>
        <dbReference type="EC" id="2.7.13.3"/>
    </reaction>
</comment>
<dbReference type="SUPFAM" id="SSF55785">
    <property type="entry name" value="PYP-like sensor domain (PAS domain)"/>
    <property type="match status" value="1"/>
</dbReference>
<evidence type="ECO:0000313" key="9">
    <source>
        <dbReference type="Proteomes" id="UP000238430"/>
    </source>
</evidence>
<dbReference type="SUPFAM" id="SSF55874">
    <property type="entry name" value="ATPase domain of HSP90 chaperone/DNA topoisomerase II/histidine kinase"/>
    <property type="match status" value="1"/>
</dbReference>
<keyword evidence="5" id="KW-0418">Kinase</keyword>
<dbReference type="PANTHER" id="PTHR43304">
    <property type="entry name" value="PHYTOCHROME-LIKE PROTEIN CPH1"/>
    <property type="match status" value="1"/>
</dbReference>
<dbReference type="EC" id="2.7.13.3" evidence="2"/>
<evidence type="ECO:0000256" key="2">
    <source>
        <dbReference type="ARBA" id="ARBA00012438"/>
    </source>
</evidence>
<dbReference type="PROSITE" id="PS50109">
    <property type="entry name" value="HIS_KIN"/>
    <property type="match status" value="1"/>
</dbReference>
<keyword evidence="4" id="KW-0808">Transferase</keyword>
<evidence type="ECO:0000313" key="8">
    <source>
        <dbReference type="EMBL" id="PSG89210.1"/>
    </source>
</evidence>
<keyword evidence="9" id="KW-1185">Reference proteome</keyword>
<dbReference type="InterPro" id="IPR013655">
    <property type="entry name" value="PAS_fold_3"/>
</dbReference>
<dbReference type="PANTHER" id="PTHR43304:SF1">
    <property type="entry name" value="PAC DOMAIN-CONTAINING PROTEIN"/>
    <property type="match status" value="1"/>
</dbReference>
<sequence length="369" mass="42689">MKNDFILPKTDISHKDLFLFIQQAATIGSWEYDIENNNLTWSEVTKDIHEVEADFVPNLENAIEFYTEEDSKKRITNAVNDAIIENENYDLELEITTKKGNKKWVRAIGYPVHSGNKCVKLYGLFQDITPSKSLEINIKSLLKITTNQNKRLLNFAHIVSHNLRSHSTNFNMLLNLMKDEYPEIEKNEFYPMLTKASAKLNETIHNLNEVAQTDIHLKENFVEINVYEEINKIVESLSGKIKSSNAKIVNKVDRNINIKTIPAYFESIFLNLISNSIKYKKDSKDPEILISSLLKDEFFIVKFKDKGKGIDLKLNKHKIFGMYNTFHENKDSRGLGLFLIKNEIEAMQGKITVKSKLDLGTTFYLHFKL</sequence>
<dbReference type="InterPro" id="IPR000700">
    <property type="entry name" value="PAS-assoc_C"/>
</dbReference>
<evidence type="ECO:0000256" key="4">
    <source>
        <dbReference type="ARBA" id="ARBA00022679"/>
    </source>
</evidence>
<feature type="domain" description="PAC" evidence="7">
    <location>
        <begin position="89"/>
        <end position="140"/>
    </location>
</feature>
<dbReference type="Pfam" id="PF08447">
    <property type="entry name" value="PAS_3"/>
    <property type="match status" value="1"/>
</dbReference>
<keyword evidence="3" id="KW-0597">Phosphoprotein</keyword>
<dbReference type="OrthoDB" id="5522855at2"/>
<dbReference type="EMBL" id="PXOT01000024">
    <property type="protein sequence ID" value="PSG89210.1"/>
    <property type="molecule type" value="Genomic_DNA"/>
</dbReference>
<dbReference type="RefSeq" id="WP_106679274.1">
    <property type="nucleotide sequence ID" value="NZ_JACHWV010000003.1"/>
</dbReference>
<dbReference type="SMART" id="SM00387">
    <property type="entry name" value="HATPase_c"/>
    <property type="match status" value="1"/>
</dbReference>
<reference evidence="8 9" key="1">
    <citation type="submission" date="2018-03" db="EMBL/GenBank/DDBJ databases">
        <title>Mesoflavibacter sp. HG37 and Mesoflavibacter sp. HG96 sp.nov., two marine bacteria isolated from seawater of Western Pacific Ocean.</title>
        <authorList>
            <person name="Cheng H."/>
            <person name="Wu Y.-H."/>
            <person name="Guo L.-L."/>
            <person name="Xu X.-W."/>
        </authorList>
    </citation>
    <scope>NUCLEOTIDE SEQUENCE [LARGE SCALE GENOMIC DNA]</scope>
    <source>
        <strain evidence="8 9">KCTC 42117</strain>
    </source>
</reference>
<dbReference type="PRINTS" id="PR00344">
    <property type="entry name" value="BCTRLSENSOR"/>
</dbReference>
<dbReference type="Pfam" id="PF02518">
    <property type="entry name" value="HATPase_c"/>
    <property type="match status" value="1"/>
</dbReference>
<evidence type="ECO:0000259" key="7">
    <source>
        <dbReference type="PROSITE" id="PS50113"/>
    </source>
</evidence>
<feature type="domain" description="Histidine kinase" evidence="6">
    <location>
        <begin position="158"/>
        <end position="369"/>
    </location>
</feature>
<dbReference type="Gene3D" id="3.30.565.10">
    <property type="entry name" value="Histidine kinase-like ATPase, C-terminal domain"/>
    <property type="match status" value="1"/>
</dbReference>
<comment type="caution">
    <text evidence="8">The sequence shown here is derived from an EMBL/GenBank/DDBJ whole genome shotgun (WGS) entry which is preliminary data.</text>
</comment>
<dbReference type="InterPro" id="IPR035965">
    <property type="entry name" value="PAS-like_dom_sf"/>
</dbReference>
<dbReference type="InterPro" id="IPR004358">
    <property type="entry name" value="Sig_transdc_His_kin-like_C"/>
</dbReference>